<proteinExistence type="predicted"/>
<reference evidence="1" key="1">
    <citation type="submission" date="2023-10" db="EMBL/GenBank/DDBJ databases">
        <title>Genome assembly of Pristionchus species.</title>
        <authorList>
            <person name="Yoshida K."/>
            <person name="Sommer R.J."/>
        </authorList>
    </citation>
    <scope>NUCLEOTIDE SEQUENCE</scope>
    <source>
        <strain evidence="1">RS5133</strain>
    </source>
</reference>
<protein>
    <submittedName>
        <fullName evidence="1">Uncharacterized protein</fullName>
    </submittedName>
</protein>
<organism evidence="1 2">
    <name type="scientific">Pristionchus fissidentatus</name>
    <dbReference type="NCBI Taxonomy" id="1538716"/>
    <lineage>
        <taxon>Eukaryota</taxon>
        <taxon>Metazoa</taxon>
        <taxon>Ecdysozoa</taxon>
        <taxon>Nematoda</taxon>
        <taxon>Chromadorea</taxon>
        <taxon>Rhabditida</taxon>
        <taxon>Rhabditina</taxon>
        <taxon>Diplogasteromorpha</taxon>
        <taxon>Diplogasteroidea</taxon>
        <taxon>Neodiplogasteridae</taxon>
        <taxon>Pristionchus</taxon>
    </lineage>
</organism>
<dbReference type="EMBL" id="BTSY01000004">
    <property type="protein sequence ID" value="GMT24461.1"/>
    <property type="molecule type" value="Genomic_DNA"/>
</dbReference>
<dbReference type="Proteomes" id="UP001432322">
    <property type="component" value="Unassembled WGS sequence"/>
</dbReference>
<dbReference type="AlphaFoldDB" id="A0AAV5VY23"/>
<evidence type="ECO:0000313" key="1">
    <source>
        <dbReference type="EMBL" id="GMT24461.1"/>
    </source>
</evidence>
<sequence>MNNDLQILPRHCLVTETKRNLLISGAGPTVQVFKIDSSGEDSPISTIHCFHRENVSVEHCQPIGDSGQRFVKLEVTRIVYSQNDILTEISWIPPCRIREFNSEIVQMYKVIDYSSTLEQLFSLFSIYRTNFWRRFYLNFHSK</sequence>
<gene>
    <name evidence="1" type="ORF">PFISCL1PPCAC_15758</name>
</gene>
<name>A0AAV5VY23_9BILA</name>
<accession>A0AAV5VY23</accession>
<comment type="caution">
    <text evidence="1">The sequence shown here is derived from an EMBL/GenBank/DDBJ whole genome shotgun (WGS) entry which is preliminary data.</text>
</comment>
<feature type="non-terminal residue" evidence="1">
    <location>
        <position position="142"/>
    </location>
</feature>
<evidence type="ECO:0000313" key="2">
    <source>
        <dbReference type="Proteomes" id="UP001432322"/>
    </source>
</evidence>
<keyword evidence="2" id="KW-1185">Reference proteome</keyword>